<dbReference type="Proteomes" id="UP001151582">
    <property type="component" value="Unassembled WGS sequence"/>
</dbReference>
<reference evidence="4" key="1">
    <citation type="submission" date="2022-07" db="EMBL/GenBank/DDBJ databases">
        <title>Phylogenomic reconstructions and comparative analyses of Kickxellomycotina fungi.</title>
        <authorList>
            <person name="Reynolds N.K."/>
            <person name="Stajich J.E."/>
            <person name="Barry K."/>
            <person name="Grigoriev I.V."/>
            <person name="Crous P."/>
            <person name="Smith M.E."/>
        </authorList>
    </citation>
    <scope>NUCLEOTIDE SEQUENCE</scope>
    <source>
        <strain evidence="4">RSA 567</strain>
    </source>
</reference>
<dbReference type="PROSITE" id="PS50181">
    <property type="entry name" value="FBOX"/>
    <property type="match status" value="1"/>
</dbReference>
<dbReference type="Pfam" id="PF12937">
    <property type="entry name" value="F-box-like"/>
    <property type="match status" value="1"/>
</dbReference>
<dbReference type="AlphaFoldDB" id="A0A9W8B598"/>
<dbReference type="OrthoDB" id="2117972at2759"/>
<proteinExistence type="predicted"/>
<evidence type="ECO:0000313" key="5">
    <source>
        <dbReference type="Proteomes" id="UP001151582"/>
    </source>
</evidence>
<comment type="caution">
    <text evidence="4">The sequence shown here is derived from an EMBL/GenBank/DDBJ whole genome shotgun (WGS) entry which is preliminary data.</text>
</comment>
<evidence type="ECO:0000256" key="2">
    <source>
        <dbReference type="SAM" id="MobiDB-lite"/>
    </source>
</evidence>
<dbReference type="GO" id="GO:0019005">
    <property type="term" value="C:SCF ubiquitin ligase complex"/>
    <property type="evidence" value="ECO:0007669"/>
    <property type="project" value="TreeGrafter"/>
</dbReference>
<sequence length="489" mass="55011">MTHPPADSSELAEFRRQWQAEVRANQAPAPTLSDAGPLELGATTHAPQPNHAASAEGPSAQPAVDHLKRTLLADAPVPDHVERALEQYLLALAYEQEGNLTDALAYYQLAFKQCSTIDNVYRRLLLKETTRQPTTTPAADKPLQSLNTPAKPTKGPKPVAVDTKGEDDGSAQLADQLAVLPMQDPGYLEAHDPQQPFHIGTLPEEVLVLILRHLLVVDVSSIGTAAQVCKHFRRLTLDSSVWRWACEFVFSAPALRDTSPANLPKAPEAVWQDLQLDLALPVAEAVWPAAGGRMSAVATESALDWLGHLDATHLSRHLVHQAHHSYRHDWRRMFIEKPRIRWDGVYISTCYYVRSGRTENTWHQPVHLVTYYRYMRFYRDGRCVKLLTTDSPRSVVRSLQWDGRLKGLMHGRYRLTGTRLQAVLVDAQRPHLTFHAQLTAKSPARGRHNKLSWVQYYSVDATRDGDRVDYSLEHFKPYYLSRVKAFAGC</sequence>
<feature type="domain" description="F-box" evidence="3">
    <location>
        <begin position="196"/>
        <end position="245"/>
    </location>
</feature>
<evidence type="ECO:0000313" key="4">
    <source>
        <dbReference type="EMBL" id="KAJ1982863.1"/>
    </source>
</evidence>
<dbReference type="InterPro" id="IPR001810">
    <property type="entry name" value="F-box_dom"/>
</dbReference>
<feature type="region of interest" description="Disordered" evidence="2">
    <location>
        <begin position="132"/>
        <end position="167"/>
    </location>
</feature>
<dbReference type="EMBL" id="JANBQB010000077">
    <property type="protein sequence ID" value="KAJ1982863.1"/>
    <property type="molecule type" value="Genomic_DNA"/>
</dbReference>
<dbReference type="GO" id="GO:0031146">
    <property type="term" value="P:SCF-dependent proteasomal ubiquitin-dependent protein catabolic process"/>
    <property type="evidence" value="ECO:0007669"/>
    <property type="project" value="TreeGrafter"/>
</dbReference>
<gene>
    <name evidence="4" type="ORF">H4R34_001560</name>
</gene>
<feature type="region of interest" description="Disordered" evidence="2">
    <location>
        <begin position="20"/>
        <end position="61"/>
    </location>
</feature>
<dbReference type="GO" id="GO:0005737">
    <property type="term" value="C:cytoplasm"/>
    <property type="evidence" value="ECO:0007669"/>
    <property type="project" value="TreeGrafter"/>
</dbReference>
<dbReference type="PANTHER" id="PTHR12874">
    <property type="entry name" value="F-BOX ONLY PROTEIN 48-RELATED"/>
    <property type="match status" value="1"/>
</dbReference>
<accession>A0A9W8B598</accession>
<keyword evidence="1" id="KW-0833">Ubl conjugation pathway</keyword>
<dbReference type="InterPro" id="IPR045464">
    <property type="entry name" value="Hrt3/FBXO9_C"/>
</dbReference>
<dbReference type="Pfam" id="PF19270">
    <property type="entry name" value="FBO_C"/>
    <property type="match status" value="1"/>
</dbReference>
<keyword evidence="5" id="KW-1185">Reference proteome</keyword>
<name>A0A9W8B598_9FUNG</name>
<dbReference type="InterPro" id="IPR036047">
    <property type="entry name" value="F-box-like_dom_sf"/>
</dbReference>
<dbReference type="PANTHER" id="PTHR12874:SF9">
    <property type="entry name" value="F-BOX ONLY PROTEIN 48"/>
    <property type="match status" value="1"/>
</dbReference>
<protein>
    <recommendedName>
        <fullName evidence="3">F-box domain-containing protein</fullName>
    </recommendedName>
</protein>
<dbReference type="Gene3D" id="1.20.1280.50">
    <property type="match status" value="1"/>
</dbReference>
<dbReference type="SUPFAM" id="SSF81383">
    <property type="entry name" value="F-box domain"/>
    <property type="match status" value="1"/>
</dbReference>
<evidence type="ECO:0000259" key="3">
    <source>
        <dbReference type="PROSITE" id="PS50181"/>
    </source>
</evidence>
<evidence type="ECO:0000256" key="1">
    <source>
        <dbReference type="ARBA" id="ARBA00022786"/>
    </source>
</evidence>
<organism evidence="4 5">
    <name type="scientific">Dimargaris verticillata</name>
    <dbReference type="NCBI Taxonomy" id="2761393"/>
    <lineage>
        <taxon>Eukaryota</taxon>
        <taxon>Fungi</taxon>
        <taxon>Fungi incertae sedis</taxon>
        <taxon>Zoopagomycota</taxon>
        <taxon>Kickxellomycotina</taxon>
        <taxon>Dimargaritomycetes</taxon>
        <taxon>Dimargaritales</taxon>
        <taxon>Dimargaritaceae</taxon>
        <taxon>Dimargaris</taxon>
    </lineage>
</organism>